<organism evidence="5 6">
    <name type="scientific">Saccoglossus kowalevskii</name>
    <name type="common">Acorn worm</name>
    <dbReference type="NCBI Taxonomy" id="10224"/>
    <lineage>
        <taxon>Eukaryota</taxon>
        <taxon>Metazoa</taxon>
        <taxon>Hemichordata</taxon>
        <taxon>Enteropneusta</taxon>
        <taxon>Harrimaniidae</taxon>
        <taxon>Saccoglossus</taxon>
    </lineage>
</organism>
<evidence type="ECO:0000259" key="4">
    <source>
        <dbReference type="Pfam" id="PF22834"/>
    </source>
</evidence>
<dbReference type="Proteomes" id="UP000694865">
    <property type="component" value="Unplaced"/>
</dbReference>
<feature type="domain" description="C5orf34-like" evidence="4">
    <location>
        <begin position="307"/>
        <end position="389"/>
    </location>
</feature>
<dbReference type="RefSeq" id="XP_002737734.2">
    <property type="nucleotide sequence ID" value="XM_002737688.2"/>
</dbReference>
<accession>A0ABM0GUP2</accession>
<feature type="domain" description="C5orf34-like C-terminal" evidence="1">
    <location>
        <begin position="422"/>
        <end position="530"/>
    </location>
</feature>
<dbReference type="Pfam" id="PF15025">
    <property type="entry name" value="C5orf34-like_N"/>
    <property type="match status" value="1"/>
</dbReference>
<dbReference type="InterPro" id="IPR053901">
    <property type="entry name" value="C5orf34-like"/>
</dbReference>
<protein>
    <submittedName>
        <fullName evidence="6">Uncharacterized protein C5orf34-like</fullName>
    </submittedName>
</protein>
<evidence type="ECO:0000259" key="1">
    <source>
        <dbReference type="Pfam" id="PF15016"/>
    </source>
</evidence>
<evidence type="ECO:0000259" key="3">
    <source>
        <dbReference type="Pfam" id="PF22833"/>
    </source>
</evidence>
<dbReference type="PANTHER" id="PTHR34531:SF1">
    <property type="entry name" value="CHROMOSOME 5 OPEN READING FRAME 34"/>
    <property type="match status" value="1"/>
</dbReference>
<dbReference type="PANTHER" id="PTHR34531">
    <property type="entry name" value="ZGC:153352"/>
    <property type="match status" value="1"/>
</dbReference>
<reference evidence="6" key="1">
    <citation type="submission" date="2025-08" db="UniProtKB">
        <authorList>
            <consortium name="RefSeq"/>
        </authorList>
    </citation>
    <scope>IDENTIFICATION</scope>
    <source>
        <tissue evidence="6">Testes</tissue>
    </source>
</reference>
<sequence length="614" mass="69749">MAYSPLPSVNQMMIFCNDAVEVTYSDGSQLQLSPCGTVFIHEKKPTSHPLQQLHRVQQRTQFVTSEFKGKIQEALEFRNHFAEKPFICPALINTQDIVTMPTNIKQVRWVKQPNQEYVKLHKDGSVSVTSLDKYASLILAPHKQEFSVKYIAEVSQHLDRKLEPRKNATSPLDNLDHGGSFTVLLNQQHPTTPCDDEMNAAIEGKHGTSCTFIVSRHSLVDYPDCWEHPLNLAISVSGGQGNIDKVHSDNTKKNKDSVIREKTGDVIKCLLPNSLPIRCPASHLHNWNKTSNGVDTAEPYNVRQEKLKVIWTENVVYRLCWGSKPCVELLPGDASIIKSKGPTGCFFTHCWYNNDKIEERVYSVDNPPPDMTTQIYSVRRLITKAARIFQQMVQHDSYLLDSEINCCWKVKPTSMQPSMPTTSAILEQCCVDNLGKFTAHTNGRVHIVFKDRTMLDMRWDFSSRLKKMYLDKDDQEDNSENRPPYIDNDQTIPAGACRLLLSNGQYQIVNLHQSQGFTKYVSLAMEWVTWVNSSPNERMNFYEGRDKDFTSSRSVAAELQKIKCFNYLLENCSANTNTCQQSVMSNHSGPGMVQDVLKRTSQTINDINALLDKS</sequence>
<gene>
    <name evidence="6" type="primary">LOC100369338</name>
</gene>
<evidence type="ECO:0000313" key="6">
    <source>
        <dbReference type="RefSeq" id="XP_002737734.2"/>
    </source>
</evidence>
<dbReference type="GeneID" id="100369338"/>
<name>A0ABM0GUP2_SACKO</name>
<keyword evidence="5" id="KW-1185">Reference proteome</keyword>
<dbReference type="Pfam" id="PF15016">
    <property type="entry name" value="C5orf34_C"/>
    <property type="match status" value="1"/>
</dbReference>
<evidence type="ECO:0000259" key="2">
    <source>
        <dbReference type="Pfam" id="PF15025"/>
    </source>
</evidence>
<dbReference type="Pfam" id="PF22833">
    <property type="entry name" value="C5orf34_2nd"/>
    <property type="match status" value="1"/>
</dbReference>
<dbReference type="InterPro" id="IPR053899">
    <property type="entry name" value="C5orf34-like_2nd"/>
</dbReference>
<evidence type="ECO:0000313" key="5">
    <source>
        <dbReference type="Proteomes" id="UP000694865"/>
    </source>
</evidence>
<dbReference type="InterPro" id="IPR027830">
    <property type="entry name" value="C5orf34-like_N"/>
</dbReference>
<feature type="domain" description="C5orf34-like second" evidence="3">
    <location>
        <begin position="123"/>
        <end position="233"/>
    </location>
</feature>
<feature type="domain" description="C5orf34-like N-terminal" evidence="2">
    <location>
        <begin position="12"/>
        <end position="79"/>
    </location>
</feature>
<proteinExistence type="predicted"/>
<dbReference type="Pfam" id="PF22834">
    <property type="entry name" value="Polo_box_4"/>
    <property type="match status" value="1"/>
</dbReference>
<dbReference type="InterPro" id="IPR053900">
    <property type="entry name" value="C5orf34-like_dom"/>
</dbReference>
<dbReference type="InterPro" id="IPR027865">
    <property type="entry name" value="C5orf34-like_C"/>
</dbReference>